<gene>
    <name evidence="2" type="ORF">LAFE_0F01156G</name>
</gene>
<reference evidence="3" key="1">
    <citation type="submission" date="2016-03" db="EMBL/GenBank/DDBJ databases">
        <authorList>
            <person name="Devillers H."/>
        </authorList>
    </citation>
    <scope>NUCLEOTIDE SEQUENCE [LARGE SCALE GENOMIC DNA]</scope>
</reference>
<keyword evidence="3" id="KW-1185">Reference proteome</keyword>
<organism evidence="2 3">
    <name type="scientific">Lachancea fermentati</name>
    <name type="common">Zygosaccharomyces fermentati</name>
    <dbReference type="NCBI Taxonomy" id="4955"/>
    <lineage>
        <taxon>Eukaryota</taxon>
        <taxon>Fungi</taxon>
        <taxon>Dikarya</taxon>
        <taxon>Ascomycota</taxon>
        <taxon>Saccharomycotina</taxon>
        <taxon>Saccharomycetes</taxon>
        <taxon>Saccharomycetales</taxon>
        <taxon>Saccharomycetaceae</taxon>
        <taxon>Lachancea</taxon>
    </lineage>
</organism>
<sequence length="180" mass="20667">MVGLKVSDTPEVLLDASRDKELYAQTGSTAPKSTGSVDLSDSDSSDDDAPEEEGLSAGKDEMEKQVKEREQAIKREQDLLKEKRRKQNLKFAEQQEQKRSRELEEQKKRQTDEDLLTATESKELELPEELPDEFFDSLDEAEPAFVAAKPTYVNFNEIDGNYAQEVVQELKKKRRRHFNN</sequence>
<protein>
    <submittedName>
        <fullName evidence="2">LAFE_0F01156g1_1</fullName>
    </submittedName>
</protein>
<dbReference type="OrthoDB" id="4096107at2759"/>
<dbReference type="AlphaFoldDB" id="A0A1G4ME69"/>
<evidence type="ECO:0000313" key="3">
    <source>
        <dbReference type="Proteomes" id="UP000190831"/>
    </source>
</evidence>
<dbReference type="STRING" id="4955.A0A1G4ME69"/>
<dbReference type="EMBL" id="LT598490">
    <property type="protein sequence ID" value="SCW02199.1"/>
    <property type="molecule type" value="Genomic_DNA"/>
</dbReference>
<evidence type="ECO:0000256" key="1">
    <source>
        <dbReference type="SAM" id="MobiDB-lite"/>
    </source>
</evidence>
<evidence type="ECO:0000313" key="2">
    <source>
        <dbReference type="EMBL" id="SCW02199.1"/>
    </source>
</evidence>
<proteinExistence type="predicted"/>
<feature type="compositionally biased region" description="Basic and acidic residues" evidence="1">
    <location>
        <begin position="58"/>
        <end position="81"/>
    </location>
</feature>
<dbReference type="Proteomes" id="UP000190831">
    <property type="component" value="Chromosome F"/>
</dbReference>
<name>A0A1G4ME69_LACFM</name>
<feature type="compositionally biased region" description="Basic and acidic residues" evidence="1">
    <location>
        <begin position="93"/>
        <end position="112"/>
    </location>
</feature>
<feature type="region of interest" description="Disordered" evidence="1">
    <location>
        <begin position="1"/>
        <end position="128"/>
    </location>
</feature>
<feature type="compositionally biased region" description="Acidic residues" evidence="1">
    <location>
        <begin position="40"/>
        <end position="54"/>
    </location>
</feature>
<accession>A0A1G4ME69</accession>